<evidence type="ECO:0000256" key="5">
    <source>
        <dbReference type="ARBA" id="ARBA00023136"/>
    </source>
</evidence>
<evidence type="ECO:0000313" key="9">
    <source>
        <dbReference type="Proteomes" id="UP000243688"/>
    </source>
</evidence>
<name>A0A2A6E0Z3_9BACL</name>
<dbReference type="InterPro" id="IPR019108">
    <property type="entry name" value="Caa3_assmbl_CtaG-rel"/>
</dbReference>
<evidence type="ECO:0000256" key="2">
    <source>
        <dbReference type="ARBA" id="ARBA00022475"/>
    </source>
</evidence>
<dbReference type="Proteomes" id="UP000243688">
    <property type="component" value="Unassembled WGS sequence"/>
</dbReference>
<evidence type="ECO:0000256" key="3">
    <source>
        <dbReference type="ARBA" id="ARBA00022692"/>
    </source>
</evidence>
<proteinExistence type="predicted"/>
<protein>
    <submittedName>
        <fullName evidence="8">Cytochrome c oxidase assembly factor CtaG</fullName>
    </submittedName>
</protein>
<dbReference type="Pfam" id="PF09678">
    <property type="entry name" value="Caa3_CtaG"/>
    <property type="match status" value="1"/>
</dbReference>
<dbReference type="InterPro" id="IPR014108">
    <property type="entry name" value="Caa3-assmbl_CtaG"/>
</dbReference>
<evidence type="ECO:0000256" key="7">
    <source>
        <dbReference type="SAM" id="Phobius"/>
    </source>
</evidence>
<feature type="transmembrane region" description="Helical" evidence="7">
    <location>
        <begin position="12"/>
        <end position="35"/>
    </location>
</feature>
<keyword evidence="3 7" id="KW-0812">Transmembrane</keyword>
<comment type="subcellular location">
    <subcellularLocation>
        <location evidence="1">Cell membrane</location>
        <topology evidence="1">Multi-pass membrane protein</topology>
    </subcellularLocation>
</comment>
<reference evidence="8 9" key="1">
    <citation type="submission" date="2016-12" db="EMBL/GenBank/DDBJ databases">
        <title>Candidatus Reconcilibacillus cellulovorans genome.</title>
        <authorList>
            <person name="Kolinko S."/>
            <person name="Wu Y.-W."/>
            <person name="Tachea F."/>
            <person name="Denzel E."/>
            <person name="Hiras J."/>
            <person name="Baecker N."/>
            <person name="Chan L.J."/>
            <person name="Eichorst S.A."/>
            <person name="Frey D."/>
            <person name="Adams P.D."/>
            <person name="Pray T."/>
            <person name="Tanjore D."/>
            <person name="Petzold C.J."/>
            <person name="Gladden J.M."/>
            <person name="Simmons B.A."/>
            <person name="Singer S.W."/>
        </authorList>
    </citation>
    <scope>NUCLEOTIDE SEQUENCE [LARGE SCALE GENOMIC DNA]</scope>
    <source>
        <strain evidence="8">JTherm</strain>
    </source>
</reference>
<keyword evidence="4 7" id="KW-1133">Transmembrane helix</keyword>
<organism evidence="8 9">
    <name type="scientific">Candidatus Reconcilbacillus cellulovorans</name>
    <dbReference type="NCBI Taxonomy" id="1906605"/>
    <lineage>
        <taxon>Bacteria</taxon>
        <taxon>Bacillati</taxon>
        <taxon>Bacillota</taxon>
        <taxon>Bacilli</taxon>
        <taxon>Bacillales</taxon>
        <taxon>Paenibacillaceae</taxon>
        <taxon>Candidatus Reconcilbacillus</taxon>
    </lineage>
</organism>
<feature type="transmembrane region" description="Helical" evidence="7">
    <location>
        <begin position="111"/>
        <end position="133"/>
    </location>
</feature>
<feature type="transmembrane region" description="Helical" evidence="7">
    <location>
        <begin position="153"/>
        <end position="174"/>
    </location>
</feature>
<accession>A0A2A6E0Z3</accession>
<evidence type="ECO:0000313" key="8">
    <source>
        <dbReference type="EMBL" id="PDO10476.1"/>
    </source>
</evidence>
<keyword evidence="5 7" id="KW-0472">Membrane</keyword>
<sequence>MPAESLLGFREWWSPAALVGTAAVAVLYALIVGPFRSMFPDSRPVPAWRKAAFWCGLAVHYLARGGPVDLLGHFAFSAHMVAMFMAYYLAPPLMLLGCPEWLVRPLFSRPVLRRVFGVLTAPLVTAVLFNAAFSFYHFPAVHDYVMTHYTLHWWYWTGMLAAAFLMWWPIVGPVHDGARLSHLRKIAYLVLNSVLITPACALIIFAGAPMYATYTDAAAWAKALGYCVPAETARALAESGGPLRWSWFSPLEDQQLGGVLMKVLQEFVFGAVLGYLFFSWYREERKKDAEEDAATPGFDAAGRPGEVRP</sequence>
<comment type="caution">
    <text evidence="8">The sequence shown here is derived from an EMBL/GenBank/DDBJ whole genome shotgun (WGS) entry which is preliminary data.</text>
</comment>
<evidence type="ECO:0000256" key="1">
    <source>
        <dbReference type="ARBA" id="ARBA00004651"/>
    </source>
</evidence>
<feature type="transmembrane region" description="Helical" evidence="7">
    <location>
        <begin position="186"/>
        <end position="208"/>
    </location>
</feature>
<evidence type="ECO:0000256" key="6">
    <source>
        <dbReference type="SAM" id="MobiDB-lite"/>
    </source>
</evidence>
<dbReference type="NCBIfam" id="TIGR02737">
    <property type="entry name" value="caa3_CtaG"/>
    <property type="match status" value="1"/>
</dbReference>
<feature type="transmembrane region" description="Helical" evidence="7">
    <location>
        <begin position="259"/>
        <end position="278"/>
    </location>
</feature>
<dbReference type="GO" id="GO:0005886">
    <property type="term" value="C:plasma membrane"/>
    <property type="evidence" value="ECO:0007669"/>
    <property type="project" value="UniProtKB-SubCell"/>
</dbReference>
<gene>
    <name evidence="8" type="ORF">BLM47_07025</name>
</gene>
<keyword evidence="2" id="KW-1003">Cell membrane</keyword>
<dbReference type="AlphaFoldDB" id="A0A2A6E0Z3"/>
<dbReference type="EMBL" id="MOXJ01000014">
    <property type="protein sequence ID" value="PDO10476.1"/>
    <property type="molecule type" value="Genomic_DNA"/>
</dbReference>
<feature type="region of interest" description="Disordered" evidence="6">
    <location>
        <begin position="288"/>
        <end position="309"/>
    </location>
</feature>
<evidence type="ECO:0000256" key="4">
    <source>
        <dbReference type="ARBA" id="ARBA00022989"/>
    </source>
</evidence>